<dbReference type="EMBL" id="CNFU01000022">
    <property type="protein sequence ID" value="CKQ88002.1"/>
    <property type="molecule type" value="Genomic_DNA"/>
</dbReference>
<evidence type="ECO:0000313" key="8">
    <source>
        <dbReference type="Proteomes" id="UP000049023"/>
    </source>
</evidence>
<evidence type="ECO:0000313" key="2">
    <source>
        <dbReference type="EMBL" id="CKR73147.1"/>
    </source>
</evidence>
<dbReference type="Proteomes" id="UP000189452">
    <property type="component" value="Chromosome"/>
</dbReference>
<dbReference type="EMBL" id="CNGE01000056">
    <property type="protein sequence ID" value="CKR73147.1"/>
    <property type="molecule type" value="Genomic_DNA"/>
</dbReference>
<reference evidence="5 10" key="3">
    <citation type="submission" date="2016-04" db="EMBL/GenBank/DDBJ databases">
        <authorList>
            <person name="Bigi M."/>
            <person name="Bigi F."/>
            <person name="Soria M.A."/>
        </authorList>
    </citation>
    <scope>NUCLEOTIDE SEQUENCE [LARGE SCALE GENOMIC DNA]</scope>
    <source>
        <strain evidence="5 10">6548</strain>
    </source>
</reference>
<evidence type="ECO:0000313" key="7">
    <source>
        <dbReference type="Proteomes" id="UP000048948"/>
    </source>
</evidence>
<evidence type="ECO:0000313" key="5">
    <source>
        <dbReference type="EMBL" id="OMH58960.1"/>
    </source>
</evidence>
<protein>
    <submittedName>
        <fullName evidence="2">Uncharacterized protein</fullName>
    </submittedName>
</protein>
<dbReference type="Proteomes" id="UP000039217">
    <property type="component" value="Unassembled WGS sequence"/>
</dbReference>
<dbReference type="EMBL" id="LWDQ01000001">
    <property type="protein sequence ID" value="OMH58960.1"/>
    <property type="molecule type" value="Genomic_DNA"/>
</dbReference>
<evidence type="ECO:0000313" key="10">
    <source>
        <dbReference type="Proteomes" id="UP000189452"/>
    </source>
</evidence>
<organism evidence="2 7">
    <name type="scientific">Mycobacterium tuberculosis</name>
    <dbReference type="NCBI Taxonomy" id="1773"/>
    <lineage>
        <taxon>Bacteria</taxon>
        <taxon>Bacillati</taxon>
        <taxon>Actinomycetota</taxon>
        <taxon>Actinomycetes</taxon>
        <taxon>Mycobacteriales</taxon>
        <taxon>Mycobacteriaceae</taxon>
        <taxon>Mycobacterium</taxon>
        <taxon>Mycobacterium tuberculosis complex</taxon>
    </lineage>
</organism>
<reference evidence="5 10" key="4">
    <citation type="submission" date="2017-02" db="EMBL/GenBank/DDBJ databases">
        <title>Protein polymorphisms may explain contrasting epidemiological fitness of two variants of a multidrug-resistant Mycobacterium tuberculosis strain.</title>
        <authorList>
            <person name="Bigi M.M."/>
            <person name="Lopez B."/>
            <person name="Blanco F.C."/>
            <person name="Sasiain M.C."/>
            <person name="De La Barrera S."/>
            <person name="Ritacco V."/>
            <person name="Bigi F."/>
            <person name="Soria M.A."/>
        </authorList>
    </citation>
    <scope>NUCLEOTIDE SEQUENCE [LARGE SCALE GENOMIC DNA]</scope>
    <source>
        <strain evidence="5 10">6548</strain>
    </source>
</reference>
<gene>
    <name evidence="5" type="ORF">A4S10_01122</name>
    <name evidence="4" type="ORF">ERS007661_00116</name>
    <name evidence="2" type="ORF">ERS027646_00537</name>
    <name evidence="1" type="ORF">ERS027661_00222</name>
    <name evidence="3" type="ORF">ERS094118_03995</name>
</gene>
<reference evidence="6 7" key="1">
    <citation type="submission" date="2015-03" db="EMBL/GenBank/DDBJ databases">
        <authorList>
            <consortium name="Pathogen Informatics"/>
        </authorList>
    </citation>
    <scope>NUCLEOTIDE SEQUENCE [LARGE SCALE GENOMIC DNA]</scope>
    <source>
        <strain evidence="2 7">Bir 172</strain>
        <strain evidence="1 8">Bir 187</strain>
        <strain evidence="4 6">D00501624</strain>
    </source>
</reference>
<evidence type="ECO:0000313" key="9">
    <source>
        <dbReference type="Proteomes" id="UP000050139"/>
    </source>
</evidence>
<dbReference type="EMBL" id="CQQC01000017">
    <property type="protein sequence ID" value="CNU12873.1"/>
    <property type="molecule type" value="Genomic_DNA"/>
</dbReference>
<dbReference type="Proteomes" id="UP000050139">
    <property type="component" value="Unassembled WGS sequence"/>
</dbReference>
<sequence length="37" mass="4059">MTGSSINCAYVELLRGYDRDRDIAALAAFIGVRPIET</sequence>
<dbReference type="Proteomes" id="UP000049023">
    <property type="component" value="Unassembled WGS sequence"/>
</dbReference>
<accession>A0A0E7U0H1</accession>
<evidence type="ECO:0000313" key="6">
    <source>
        <dbReference type="Proteomes" id="UP000039217"/>
    </source>
</evidence>
<dbReference type="EMBL" id="COPH01000048">
    <property type="protein sequence ID" value="CLX08972.1"/>
    <property type="molecule type" value="Genomic_DNA"/>
</dbReference>
<dbReference type="AlphaFoldDB" id="A0A0E7U0H1"/>
<dbReference type="Proteomes" id="UP000048948">
    <property type="component" value="Unassembled WGS sequence"/>
</dbReference>
<proteinExistence type="predicted"/>
<reference evidence="3 9" key="2">
    <citation type="submission" date="2015-03" db="EMBL/GenBank/DDBJ databases">
        <authorList>
            <consortium name="Pathogen Informatics"/>
            <person name="Murphy D."/>
        </authorList>
    </citation>
    <scope>NUCLEOTIDE SEQUENCE [LARGE SCALE GENOMIC DNA]</scope>
    <source>
        <strain evidence="3 9">0268S</strain>
    </source>
</reference>
<evidence type="ECO:0000313" key="1">
    <source>
        <dbReference type="EMBL" id="CKQ88002.1"/>
    </source>
</evidence>
<evidence type="ECO:0000313" key="4">
    <source>
        <dbReference type="EMBL" id="CNU12873.1"/>
    </source>
</evidence>
<name>A0A0E7U0H1_MYCTX</name>
<evidence type="ECO:0000313" key="3">
    <source>
        <dbReference type="EMBL" id="CLX08972.1"/>
    </source>
</evidence>